<feature type="region of interest" description="Disordered" evidence="1">
    <location>
        <begin position="56"/>
        <end position="77"/>
    </location>
</feature>
<sequence length="77" mass="8225">MRRVLSRSVANYLSDTAARREERVQFSTAMKGGDPAPPLAPSLVLGAIDCTHVAIVGPPDDGNHHEKTTSTEKAGIR</sequence>
<proteinExistence type="predicted"/>
<keyword evidence="3" id="KW-1185">Reference proteome</keyword>
<evidence type="ECO:0000256" key="1">
    <source>
        <dbReference type="SAM" id="MobiDB-lite"/>
    </source>
</evidence>
<gene>
    <name evidence="2" type="ORF">AVEN_9997_1</name>
</gene>
<accession>A0A4Y2LGW0</accession>
<feature type="compositionally biased region" description="Basic and acidic residues" evidence="1">
    <location>
        <begin position="61"/>
        <end position="77"/>
    </location>
</feature>
<protein>
    <submittedName>
        <fullName evidence="2">Uncharacterized protein</fullName>
    </submittedName>
</protein>
<reference evidence="2 3" key="1">
    <citation type="journal article" date="2019" name="Sci. Rep.">
        <title>Orb-weaving spider Araneus ventricosus genome elucidates the spidroin gene catalogue.</title>
        <authorList>
            <person name="Kono N."/>
            <person name="Nakamura H."/>
            <person name="Ohtoshi R."/>
            <person name="Moran D.A.P."/>
            <person name="Shinohara A."/>
            <person name="Yoshida Y."/>
            <person name="Fujiwara M."/>
            <person name="Mori M."/>
            <person name="Tomita M."/>
            <person name="Arakawa K."/>
        </authorList>
    </citation>
    <scope>NUCLEOTIDE SEQUENCE [LARGE SCALE GENOMIC DNA]</scope>
</reference>
<organism evidence="2 3">
    <name type="scientific">Araneus ventricosus</name>
    <name type="common">Orbweaver spider</name>
    <name type="synonym">Epeira ventricosa</name>
    <dbReference type="NCBI Taxonomy" id="182803"/>
    <lineage>
        <taxon>Eukaryota</taxon>
        <taxon>Metazoa</taxon>
        <taxon>Ecdysozoa</taxon>
        <taxon>Arthropoda</taxon>
        <taxon>Chelicerata</taxon>
        <taxon>Arachnida</taxon>
        <taxon>Araneae</taxon>
        <taxon>Araneomorphae</taxon>
        <taxon>Entelegynae</taxon>
        <taxon>Araneoidea</taxon>
        <taxon>Araneidae</taxon>
        <taxon>Araneus</taxon>
    </lineage>
</organism>
<evidence type="ECO:0000313" key="2">
    <source>
        <dbReference type="EMBL" id="GBN12567.1"/>
    </source>
</evidence>
<dbReference type="AlphaFoldDB" id="A0A4Y2LGW0"/>
<name>A0A4Y2LGW0_ARAVE</name>
<comment type="caution">
    <text evidence="2">The sequence shown here is derived from an EMBL/GenBank/DDBJ whole genome shotgun (WGS) entry which is preliminary data.</text>
</comment>
<evidence type="ECO:0000313" key="3">
    <source>
        <dbReference type="Proteomes" id="UP000499080"/>
    </source>
</evidence>
<dbReference type="Proteomes" id="UP000499080">
    <property type="component" value="Unassembled WGS sequence"/>
</dbReference>
<dbReference type="EMBL" id="BGPR01005693">
    <property type="protein sequence ID" value="GBN12567.1"/>
    <property type="molecule type" value="Genomic_DNA"/>
</dbReference>